<accession>K1Z4I6</accession>
<dbReference type="EMBL" id="AMFJ01028857">
    <property type="protein sequence ID" value="EKD44467.1"/>
    <property type="molecule type" value="Genomic_DNA"/>
</dbReference>
<protein>
    <submittedName>
        <fullName evidence="1">Uncharacterized protein</fullName>
    </submittedName>
</protein>
<name>K1Z4I6_9BACT</name>
<gene>
    <name evidence="1" type="ORF">ACD_71C00126G0002</name>
</gene>
<sequence length="874" mass="104430">MKTKITRPFMAYSFLSRTIIMMIISMVVSFLQFIPLWSQAYADDGSIFVNSTRAWQITPDSKYYLYRKANDDFDIMYRKWINEEGDGIPFLLHTKSDPFTNNVFEWNITPDSRWYIYTNKNDWGKKYIKWIEEAGEGIKLIDANSWWQVTPDSRWYIYNNGNDGGKIYKKLISNNAPPTNLSQKIQSPYMEIQEISLWGKVWKYQSGPWIIFSVDSDPSEATKLVVAIYKIWDEMPKIFFNKTSSSATKSMTIPYSYLWAGYYFWKARLETDDWRASDWVDFRYNPGEADYSLFEWFEPYPYGYKFHNRSLDYKILGWWTDYHIDTIFPFYHSDIIPGNKWDIFRNAFDISSLQNNEKKMIDAFEALWLNETGALSHWGCYGMAVSSAMQYTHSDFINTYYPSFSNAIWAWTIWDNINPLSTDWPYWYSKWNSYSKTLETILSFQLSQHSIHVQKAISSGTKNPMDIVNTLQSNPNKTYALLFWWKDKDHKDVWHTVIPYKVVDEWSIKKIFIWDNNVPFPDVENIYSYNQYIEIYSNWSWKAPLYKTWTSFTKMSLVSLDDIYNNWKKSAPSWLNGNDIFLTLSWNSDMYISDSLWRVSWFTSSGVIEEIPGVEVIVPVNATLDWVTEDNLKQIYLPQKIDWLTIKVSWNTDEAYDLKMAWWDYYTKISWVSTNSWQTDSYNLSREQLQINFDDSKTWNYSLMIDDFQNDWTGSIYRWDLKSTTNLQKYSINWQGVIANNEESIKYEIDSNNDWIYDLESYYSSLPTSPDEKWSISWYVKWDTNASMAGWKVCIDINKNGTCEESKEPFQVTDNKWYYEFKNLDSKEYSIIEIPHQNWKITKPITWKYPVYLNNWQKIKNVNFENTFTKWKSK</sequence>
<organism evidence="1">
    <name type="scientific">uncultured bacterium</name>
    <name type="common">gcode 4</name>
    <dbReference type="NCBI Taxonomy" id="1234023"/>
    <lineage>
        <taxon>Bacteria</taxon>
        <taxon>environmental samples</taxon>
    </lineage>
</organism>
<reference evidence="1" key="1">
    <citation type="journal article" date="2012" name="Science">
        <title>Fermentation, hydrogen, and sulfur metabolism in multiple uncultivated bacterial phyla.</title>
        <authorList>
            <person name="Wrighton K.C."/>
            <person name="Thomas B.C."/>
            <person name="Sharon I."/>
            <person name="Miller C.S."/>
            <person name="Castelle C.J."/>
            <person name="VerBerkmoes N.C."/>
            <person name="Wilkins M.J."/>
            <person name="Hettich R.L."/>
            <person name="Lipton M.S."/>
            <person name="Williams K.H."/>
            <person name="Long P.E."/>
            <person name="Banfield J.F."/>
        </authorList>
    </citation>
    <scope>NUCLEOTIDE SEQUENCE [LARGE SCALE GENOMIC DNA]</scope>
</reference>
<dbReference type="AlphaFoldDB" id="K1Z4I6"/>
<proteinExistence type="predicted"/>
<evidence type="ECO:0000313" key="1">
    <source>
        <dbReference type="EMBL" id="EKD44467.1"/>
    </source>
</evidence>
<comment type="caution">
    <text evidence="1">The sequence shown here is derived from an EMBL/GenBank/DDBJ whole genome shotgun (WGS) entry which is preliminary data.</text>
</comment>